<feature type="domain" description="4Fe-4S ferredoxin-type" evidence="8">
    <location>
        <begin position="465"/>
        <end position="496"/>
    </location>
</feature>
<dbReference type="Pfam" id="PF12838">
    <property type="entry name" value="Fer4_7"/>
    <property type="match status" value="2"/>
</dbReference>
<evidence type="ECO:0000256" key="6">
    <source>
        <dbReference type="ARBA" id="ARBA00023014"/>
    </source>
</evidence>
<keyword evidence="1" id="KW-0813">Transport</keyword>
<dbReference type="AlphaFoldDB" id="A0A081C2I5"/>
<dbReference type="Pfam" id="PF12801">
    <property type="entry name" value="Fer4_5"/>
    <property type="match status" value="2"/>
</dbReference>
<evidence type="ECO:0000313" key="10">
    <source>
        <dbReference type="Proteomes" id="UP000030661"/>
    </source>
</evidence>
<feature type="domain" description="4Fe-4S ferredoxin-type" evidence="8">
    <location>
        <begin position="348"/>
        <end position="377"/>
    </location>
</feature>
<dbReference type="InterPro" id="IPR017900">
    <property type="entry name" value="4Fe4S_Fe_S_CS"/>
</dbReference>
<keyword evidence="7" id="KW-0472">Membrane</keyword>
<evidence type="ECO:0000259" key="8">
    <source>
        <dbReference type="PROSITE" id="PS51379"/>
    </source>
</evidence>
<dbReference type="Proteomes" id="UP000030661">
    <property type="component" value="Unassembled WGS sequence"/>
</dbReference>
<keyword evidence="3" id="KW-0479">Metal-binding</keyword>
<evidence type="ECO:0000256" key="5">
    <source>
        <dbReference type="ARBA" id="ARBA00023004"/>
    </source>
</evidence>
<dbReference type="InterPro" id="IPR017896">
    <property type="entry name" value="4Fe4S_Fe-S-bd"/>
</dbReference>
<evidence type="ECO:0000313" key="9">
    <source>
        <dbReference type="EMBL" id="GAK58790.1"/>
    </source>
</evidence>
<feature type="domain" description="4Fe-4S ferredoxin-type" evidence="8">
    <location>
        <begin position="224"/>
        <end position="249"/>
    </location>
</feature>
<reference evidence="9 10" key="1">
    <citation type="journal article" date="2015" name="PeerJ">
        <title>First genomic representation of candidate bacterial phylum KSB3 points to enhanced environmental sensing as a trigger of wastewater bulking.</title>
        <authorList>
            <person name="Sekiguchi Y."/>
            <person name="Ohashi A."/>
            <person name="Parks D.H."/>
            <person name="Yamauchi T."/>
            <person name="Tyson G.W."/>
            <person name="Hugenholtz P."/>
        </authorList>
    </citation>
    <scope>NUCLEOTIDE SEQUENCE [LARGE SCALE GENOMIC DNA]</scope>
</reference>
<keyword evidence="7" id="KW-1133">Transmembrane helix</keyword>
<dbReference type="EMBL" id="DF820468">
    <property type="protein sequence ID" value="GAK58790.1"/>
    <property type="molecule type" value="Genomic_DNA"/>
</dbReference>
<dbReference type="eggNOG" id="COG0348">
    <property type="taxonomic scope" value="Bacteria"/>
</dbReference>
<keyword evidence="7" id="KW-0812">Transmembrane</keyword>
<name>A0A081C2I5_VECG1</name>
<dbReference type="STRING" id="1499967.U27_05765"/>
<feature type="domain" description="4Fe-4S ferredoxin-type" evidence="8">
    <location>
        <begin position="426"/>
        <end position="461"/>
    </location>
</feature>
<gene>
    <name evidence="9" type="ORF">U27_05765</name>
</gene>
<feature type="transmembrane region" description="Helical" evidence="7">
    <location>
        <begin position="178"/>
        <end position="198"/>
    </location>
</feature>
<dbReference type="GO" id="GO:0051539">
    <property type="term" value="F:4 iron, 4 sulfur cluster binding"/>
    <property type="evidence" value="ECO:0007669"/>
    <property type="project" value="UniProtKB-KW"/>
</dbReference>
<feature type="transmembrane region" description="Helical" evidence="7">
    <location>
        <begin position="296"/>
        <end position="314"/>
    </location>
</feature>
<feature type="domain" description="4Fe-4S ferredoxin-type" evidence="8">
    <location>
        <begin position="385"/>
        <end position="417"/>
    </location>
</feature>
<keyword evidence="6" id="KW-0411">Iron-sulfur</keyword>
<dbReference type="PROSITE" id="PS00198">
    <property type="entry name" value="4FE4S_FER_1"/>
    <property type="match status" value="2"/>
</dbReference>
<sequence>MKYSMLRNSRKILAAIVLILSLLIFLQGGRLAVALSRPVLFWQFVPSAVKFILNAGGIAALGFLLIVLLTLLFGRIYCACLCPLGVLQDSFSLFRRKPRRYTYLAPRPKLRYGLIALVSLTTIAGSLGLLNLLDPYSLFGRIGRQIFKPLVILGNNLLASMLGRFDIYTVPRLVLPQFFLALFVMTLGMFGLLFWLAWRYGRQYCNTLCPVGTVLGVLSRFSLYQIRLSAEKCTACMRCERLCRAGCIDSRHKTLDASRCVACFDCLTVCPVAALTYDPMLPHRTTAAVNASRRKFLVTSISSIGAILLAGLPLRSLAKTFLSWEQSVLTQADPLRDNIIPIVPPGAGSITRFAASCTGCHLCVSVCPTHVLQFTGRKYGFQGVLQPTLDYQSGYCDYECTACGQVCPTGAIDLLRLNVKQRVQIGTVKLITDRCIVYDRKEECGACMEVCPTHAVHAVELDGLQHPQIKTEHCIGCGRCEYVCPVTPTAIFVEGMREHAQALPPLYIEPPQAAPRMQEDSDDFPF</sequence>
<dbReference type="PANTHER" id="PTHR30176:SF3">
    <property type="entry name" value="FERREDOXIN-TYPE PROTEIN NAPH"/>
    <property type="match status" value="1"/>
</dbReference>
<dbReference type="CDD" id="cd16373">
    <property type="entry name" value="DMSOR_beta_like"/>
    <property type="match status" value="1"/>
</dbReference>
<dbReference type="HOGENOM" id="CLU_024045_0_0_0"/>
<dbReference type="SUPFAM" id="SSF54862">
    <property type="entry name" value="4Fe-4S ferredoxins"/>
    <property type="match status" value="1"/>
</dbReference>
<evidence type="ECO:0000256" key="2">
    <source>
        <dbReference type="ARBA" id="ARBA00022485"/>
    </source>
</evidence>
<evidence type="ECO:0000256" key="3">
    <source>
        <dbReference type="ARBA" id="ARBA00022723"/>
    </source>
</evidence>
<accession>A0A081C2I5</accession>
<protein>
    <submittedName>
        <fullName evidence="9">Ferredoxin-type protein</fullName>
    </submittedName>
</protein>
<dbReference type="GO" id="GO:0046872">
    <property type="term" value="F:metal ion binding"/>
    <property type="evidence" value="ECO:0007669"/>
    <property type="project" value="UniProtKB-KW"/>
</dbReference>
<proteinExistence type="predicted"/>
<evidence type="ECO:0000256" key="7">
    <source>
        <dbReference type="SAM" id="Phobius"/>
    </source>
</evidence>
<dbReference type="PROSITE" id="PS51379">
    <property type="entry name" value="4FE4S_FER_2"/>
    <property type="match status" value="6"/>
</dbReference>
<keyword evidence="10" id="KW-1185">Reference proteome</keyword>
<dbReference type="eggNOG" id="COG0437">
    <property type="taxonomic scope" value="Bacteria"/>
</dbReference>
<feature type="domain" description="4Fe-4S ferredoxin-type" evidence="8">
    <location>
        <begin position="251"/>
        <end position="280"/>
    </location>
</feature>
<keyword evidence="5" id="KW-0408">Iron</keyword>
<keyword evidence="2" id="KW-0004">4Fe-4S</keyword>
<organism evidence="9 10">
    <name type="scientific">Vecturithrix granuli</name>
    <dbReference type="NCBI Taxonomy" id="1499967"/>
    <lineage>
        <taxon>Bacteria</taxon>
        <taxon>Candidatus Moduliflexota</taxon>
        <taxon>Candidatus Vecturitrichia</taxon>
        <taxon>Candidatus Vecturitrichales</taxon>
        <taxon>Candidatus Vecturitrichaceae</taxon>
        <taxon>Candidatus Vecturithrix</taxon>
    </lineage>
</organism>
<dbReference type="GO" id="GO:0005886">
    <property type="term" value="C:plasma membrane"/>
    <property type="evidence" value="ECO:0007669"/>
    <property type="project" value="TreeGrafter"/>
</dbReference>
<dbReference type="Gene3D" id="3.30.70.20">
    <property type="match status" value="3"/>
</dbReference>
<keyword evidence="4" id="KW-0249">Electron transport</keyword>
<dbReference type="PANTHER" id="PTHR30176">
    <property type="entry name" value="FERREDOXIN-TYPE PROTEIN NAPH"/>
    <property type="match status" value="1"/>
</dbReference>
<feature type="transmembrane region" description="Helical" evidence="7">
    <location>
        <begin position="58"/>
        <end position="91"/>
    </location>
</feature>
<evidence type="ECO:0000256" key="4">
    <source>
        <dbReference type="ARBA" id="ARBA00022982"/>
    </source>
</evidence>
<feature type="transmembrane region" description="Helical" evidence="7">
    <location>
        <begin position="112"/>
        <end position="133"/>
    </location>
</feature>
<dbReference type="InterPro" id="IPR051684">
    <property type="entry name" value="Electron_Trans/Redox"/>
</dbReference>
<evidence type="ECO:0000256" key="1">
    <source>
        <dbReference type="ARBA" id="ARBA00022448"/>
    </source>
</evidence>